<reference evidence="2" key="1">
    <citation type="submission" date="2017-08" db="EMBL/GenBank/DDBJ databases">
        <title>A dynamic microbial community with high functional redundancy inhabits the cold, oxic subseafloor aquifer.</title>
        <authorList>
            <person name="Tully B.J."/>
            <person name="Wheat C.G."/>
            <person name="Glazer B.T."/>
            <person name="Huber J.A."/>
        </authorList>
    </citation>
    <scope>NUCLEOTIDE SEQUENCE [LARGE SCALE GENOMIC DNA]</scope>
</reference>
<dbReference type="AlphaFoldDB" id="A0A2A4XCK7"/>
<evidence type="ECO:0000313" key="1">
    <source>
        <dbReference type="EMBL" id="PCI80234.1"/>
    </source>
</evidence>
<proteinExistence type="predicted"/>
<name>A0A2A4XCK7_9GAMM</name>
<organism evidence="1 2">
    <name type="scientific">SAR86 cluster bacterium</name>
    <dbReference type="NCBI Taxonomy" id="2030880"/>
    <lineage>
        <taxon>Bacteria</taxon>
        <taxon>Pseudomonadati</taxon>
        <taxon>Pseudomonadota</taxon>
        <taxon>Gammaproteobacteria</taxon>
        <taxon>SAR86 cluster</taxon>
    </lineage>
</organism>
<protein>
    <submittedName>
        <fullName evidence="1">Uncharacterized protein</fullName>
    </submittedName>
</protein>
<gene>
    <name evidence="1" type="ORF">COB20_03350</name>
</gene>
<accession>A0A2A4XCK7</accession>
<dbReference type="EMBL" id="NVUL01000011">
    <property type="protein sequence ID" value="PCI80234.1"/>
    <property type="molecule type" value="Genomic_DNA"/>
</dbReference>
<dbReference type="Proteomes" id="UP000218767">
    <property type="component" value="Unassembled WGS sequence"/>
</dbReference>
<comment type="caution">
    <text evidence="1">The sequence shown here is derived from an EMBL/GenBank/DDBJ whole genome shotgun (WGS) entry which is preliminary data.</text>
</comment>
<evidence type="ECO:0000313" key="2">
    <source>
        <dbReference type="Proteomes" id="UP000218767"/>
    </source>
</evidence>
<sequence length="91" mass="10448">MDGVYVRDESGNFAFHYNKAPSTDQLAEVLHTTSQRVASFLERRGILQRNEDNSYLTLDGLDEDSMQDIHTHSVTYRIVMGPQRGRKVFTL</sequence>